<reference evidence="16" key="3">
    <citation type="submission" date="2025-09" db="UniProtKB">
        <authorList>
            <consortium name="Ensembl"/>
        </authorList>
    </citation>
    <scope>IDENTIFICATION</scope>
</reference>
<keyword evidence="8" id="KW-0653">Protein transport</keyword>
<dbReference type="AlphaFoldDB" id="A0AAY4ASI8"/>
<protein>
    <recommendedName>
        <fullName evidence="14">Ras-related protein Rab-13</fullName>
        <ecNumber evidence="4">3.6.5.2</ecNumber>
    </recommendedName>
</protein>
<evidence type="ECO:0000256" key="5">
    <source>
        <dbReference type="ARBA" id="ARBA00022448"/>
    </source>
</evidence>
<dbReference type="FunFam" id="3.40.50.300:FF:000363">
    <property type="entry name" value="Secretion related GTPase srgA"/>
    <property type="match status" value="1"/>
</dbReference>
<comment type="catalytic activity">
    <reaction evidence="15">
        <text>GTP + H2O = GDP + phosphate + H(+)</text>
        <dbReference type="Rhea" id="RHEA:19669"/>
        <dbReference type="ChEBI" id="CHEBI:15377"/>
        <dbReference type="ChEBI" id="CHEBI:15378"/>
        <dbReference type="ChEBI" id="CHEBI:37565"/>
        <dbReference type="ChEBI" id="CHEBI:43474"/>
        <dbReference type="ChEBI" id="CHEBI:58189"/>
        <dbReference type="EC" id="3.6.5.2"/>
    </reaction>
    <physiologicalReaction direction="left-to-right" evidence="15">
        <dbReference type="Rhea" id="RHEA:19670"/>
    </physiologicalReaction>
</comment>
<evidence type="ECO:0000256" key="6">
    <source>
        <dbReference type="ARBA" id="ARBA00022475"/>
    </source>
</evidence>
<dbReference type="SMART" id="SM00173">
    <property type="entry name" value="RAS"/>
    <property type="match status" value="1"/>
</dbReference>
<name>A0AAY4ASI8_9TELE</name>
<dbReference type="CDD" id="cd01867">
    <property type="entry name" value="Rab8_Rab10_Rab13_like"/>
    <property type="match status" value="1"/>
</dbReference>
<dbReference type="GO" id="GO:0003925">
    <property type="term" value="F:G protein activity"/>
    <property type="evidence" value="ECO:0007669"/>
    <property type="project" value="UniProtKB-EC"/>
</dbReference>
<evidence type="ECO:0000313" key="16">
    <source>
        <dbReference type="Ensembl" id="ENSDCDP00010010316.1"/>
    </source>
</evidence>
<evidence type="ECO:0000256" key="1">
    <source>
        <dbReference type="ARBA" id="ARBA00004342"/>
    </source>
</evidence>
<dbReference type="SMART" id="SM00176">
    <property type="entry name" value="RAN"/>
    <property type="match status" value="1"/>
</dbReference>
<dbReference type="GO" id="GO:0055038">
    <property type="term" value="C:recycling endosome membrane"/>
    <property type="evidence" value="ECO:0007669"/>
    <property type="project" value="UniProtKB-SubCell"/>
</dbReference>
<evidence type="ECO:0000256" key="2">
    <source>
        <dbReference type="ARBA" id="ARBA00004565"/>
    </source>
</evidence>
<evidence type="ECO:0000313" key="17">
    <source>
        <dbReference type="Proteomes" id="UP000694580"/>
    </source>
</evidence>
<sequence>MAKKYDFLFKLLLIGDSGVGKTCLIIRFAEDNFNSTYISTIGIDFKVKTIDVDGKKVKLQIWDTAGQERFKTITTAYYRGAMGIILVYDITDEKSFENIQNWMKSIKENASAGVSRMLLGNKCDIETKRKVPKEVGVKLAKDHGISFFETSAKSSICVEEVRKSLSAGITLKVNFHSDPTAREEKLTPTDKKSSKCALI</sequence>
<dbReference type="Ensembl" id="ENSDCDT00010010816.1">
    <property type="protein sequence ID" value="ENSDCDP00010010316.1"/>
    <property type="gene ID" value="ENSDCDG00010004565.1"/>
</dbReference>
<evidence type="ECO:0000256" key="14">
    <source>
        <dbReference type="ARBA" id="ARBA00039501"/>
    </source>
</evidence>
<dbReference type="InterPro" id="IPR005225">
    <property type="entry name" value="Small_GTP-bd"/>
</dbReference>
<dbReference type="InterPro" id="IPR027417">
    <property type="entry name" value="P-loop_NTPase"/>
</dbReference>
<dbReference type="SMART" id="SM00175">
    <property type="entry name" value="RAB"/>
    <property type="match status" value="1"/>
</dbReference>
<proteinExistence type="inferred from homology"/>
<dbReference type="GO" id="GO:0005886">
    <property type="term" value="C:plasma membrane"/>
    <property type="evidence" value="ECO:0007669"/>
    <property type="project" value="UniProtKB-SubCell"/>
</dbReference>
<keyword evidence="5" id="KW-0813">Transport</keyword>
<dbReference type="GeneTree" id="ENSGT00940000159989"/>
<keyword evidence="10" id="KW-0472">Membrane</keyword>
<comment type="similarity">
    <text evidence="3">Belongs to the small GTPase superfamily. Rab family.</text>
</comment>
<dbReference type="Gene3D" id="3.40.50.300">
    <property type="entry name" value="P-loop containing nucleotide triphosphate hydrolases"/>
    <property type="match status" value="1"/>
</dbReference>
<keyword evidence="7" id="KW-0547">Nucleotide-binding</keyword>
<dbReference type="PROSITE" id="PS51420">
    <property type="entry name" value="RHO"/>
    <property type="match status" value="1"/>
</dbReference>
<keyword evidence="9" id="KW-0342">GTP-binding</keyword>
<reference evidence="16 17" key="1">
    <citation type="submission" date="2020-06" db="EMBL/GenBank/DDBJ databases">
        <authorList>
            <consortium name="Wellcome Sanger Institute Data Sharing"/>
        </authorList>
    </citation>
    <scope>NUCLEOTIDE SEQUENCE [LARGE SCALE GENOMIC DNA]</scope>
</reference>
<dbReference type="InterPro" id="IPR001806">
    <property type="entry name" value="Small_GTPase"/>
</dbReference>
<evidence type="ECO:0000256" key="10">
    <source>
        <dbReference type="ARBA" id="ARBA00023136"/>
    </source>
</evidence>
<evidence type="ECO:0000256" key="11">
    <source>
        <dbReference type="ARBA" id="ARBA00023288"/>
    </source>
</evidence>
<keyword evidence="11" id="KW-0449">Lipoprotein</keyword>
<dbReference type="PANTHER" id="PTHR47980">
    <property type="entry name" value="LD44762P"/>
    <property type="match status" value="1"/>
</dbReference>
<keyword evidence="6" id="KW-1003">Cell membrane</keyword>
<evidence type="ECO:0000256" key="15">
    <source>
        <dbReference type="ARBA" id="ARBA00047660"/>
    </source>
</evidence>
<evidence type="ECO:0000256" key="7">
    <source>
        <dbReference type="ARBA" id="ARBA00022741"/>
    </source>
</evidence>
<evidence type="ECO:0000256" key="8">
    <source>
        <dbReference type="ARBA" id="ARBA00022927"/>
    </source>
</evidence>
<dbReference type="NCBIfam" id="TIGR00231">
    <property type="entry name" value="small_GTP"/>
    <property type="match status" value="1"/>
</dbReference>
<evidence type="ECO:0000256" key="9">
    <source>
        <dbReference type="ARBA" id="ARBA00023134"/>
    </source>
</evidence>
<reference evidence="16" key="2">
    <citation type="submission" date="2025-08" db="UniProtKB">
        <authorList>
            <consortium name="Ensembl"/>
        </authorList>
    </citation>
    <scope>IDENTIFICATION</scope>
</reference>
<dbReference type="GO" id="GO:0005525">
    <property type="term" value="F:GTP binding"/>
    <property type="evidence" value="ECO:0007669"/>
    <property type="project" value="UniProtKB-KW"/>
</dbReference>
<dbReference type="PRINTS" id="PR00449">
    <property type="entry name" value="RASTRNSFRMNG"/>
</dbReference>
<dbReference type="PROSITE" id="PS51419">
    <property type="entry name" value="RAB"/>
    <property type="match status" value="1"/>
</dbReference>
<keyword evidence="12" id="KW-0636">Prenylation</keyword>
<evidence type="ECO:0000256" key="12">
    <source>
        <dbReference type="ARBA" id="ARBA00023289"/>
    </source>
</evidence>
<comment type="subcellular location">
    <subcellularLocation>
        <location evidence="1">Cell membrane</location>
        <topology evidence="1">Lipid-anchor</topology>
        <orientation evidence="1">Cytoplasmic side</orientation>
    </subcellularLocation>
    <subcellularLocation>
        <location evidence="13">Cytoplasmic vesicle membrane</location>
        <topology evidence="13">Lipid-anchor</topology>
        <orientation evidence="13">Cytoplasmic side</orientation>
    </subcellularLocation>
    <subcellularLocation>
        <location evidence="2">Recycling endosome membrane</location>
    </subcellularLocation>
</comment>
<dbReference type="Pfam" id="PF00071">
    <property type="entry name" value="Ras"/>
    <property type="match status" value="1"/>
</dbReference>
<dbReference type="SMART" id="SM00177">
    <property type="entry name" value="ARF"/>
    <property type="match status" value="1"/>
</dbReference>
<dbReference type="PROSITE" id="PS51421">
    <property type="entry name" value="RAS"/>
    <property type="match status" value="1"/>
</dbReference>
<dbReference type="InterPro" id="IPR050305">
    <property type="entry name" value="Small_GTPase_Rab"/>
</dbReference>
<gene>
    <name evidence="16" type="primary">LOC114788800</name>
</gene>
<dbReference type="SMART" id="SM00174">
    <property type="entry name" value="RHO"/>
    <property type="match status" value="1"/>
</dbReference>
<organism evidence="16 17">
    <name type="scientific">Denticeps clupeoides</name>
    <name type="common">denticle herring</name>
    <dbReference type="NCBI Taxonomy" id="299321"/>
    <lineage>
        <taxon>Eukaryota</taxon>
        <taxon>Metazoa</taxon>
        <taxon>Chordata</taxon>
        <taxon>Craniata</taxon>
        <taxon>Vertebrata</taxon>
        <taxon>Euteleostomi</taxon>
        <taxon>Actinopterygii</taxon>
        <taxon>Neopterygii</taxon>
        <taxon>Teleostei</taxon>
        <taxon>Clupei</taxon>
        <taxon>Clupeiformes</taxon>
        <taxon>Denticipitoidei</taxon>
        <taxon>Denticipitidae</taxon>
        <taxon>Denticeps</taxon>
    </lineage>
</organism>
<dbReference type="SUPFAM" id="SSF52540">
    <property type="entry name" value="P-loop containing nucleoside triphosphate hydrolases"/>
    <property type="match status" value="1"/>
</dbReference>
<dbReference type="Proteomes" id="UP000694580">
    <property type="component" value="Chromosome 4"/>
</dbReference>
<accession>A0AAY4ASI8</accession>
<evidence type="ECO:0000256" key="4">
    <source>
        <dbReference type="ARBA" id="ARBA00011984"/>
    </source>
</evidence>
<dbReference type="GO" id="GO:0015031">
    <property type="term" value="P:protein transport"/>
    <property type="evidence" value="ECO:0007669"/>
    <property type="project" value="UniProtKB-KW"/>
</dbReference>
<evidence type="ECO:0000256" key="3">
    <source>
        <dbReference type="ARBA" id="ARBA00006270"/>
    </source>
</evidence>
<dbReference type="EC" id="3.6.5.2" evidence="4"/>
<evidence type="ECO:0000256" key="13">
    <source>
        <dbReference type="ARBA" id="ARBA00025701"/>
    </source>
</evidence>
<keyword evidence="17" id="KW-1185">Reference proteome</keyword>